<gene>
    <name evidence="5" type="ORF">GCM10023351_18260</name>
</gene>
<evidence type="ECO:0000313" key="5">
    <source>
        <dbReference type="EMBL" id="GAA4774211.1"/>
    </source>
</evidence>
<sequence length="218" mass="22002">MSTVLFVVTGARTLTLSDGSAHPTGFWAEELLAPYRLLVEAGHDVVFATPGGVAPVADPASLAEGDAVALAAIPGLAAPRRLEDVGAFDAVFYPGGHGPMADLATDAVSGALLSGALDAGIPTALVCHGLAALVAATREDGALAAAGRTVAAFTDAEERQGGLGERAPWLLETALRDRGVVVDAAEPWADHVVVDGPLVTGQNPQSSASVARALLERL</sequence>
<feature type="domain" description="DJ-1/PfpI" evidence="4">
    <location>
        <begin position="28"/>
        <end position="216"/>
    </location>
</feature>
<dbReference type="Gene3D" id="3.40.50.880">
    <property type="match status" value="1"/>
</dbReference>
<evidence type="ECO:0000256" key="3">
    <source>
        <dbReference type="ARBA" id="ARBA00038493"/>
    </source>
</evidence>
<dbReference type="InterPro" id="IPR029062">
    <property type="entry name" value="Class_I_gatase-like"/>
</dbReference>
<dbReference type="InterPro" id="IPR002818">
    <property type="entry name" value="DJ-1/PfpI"/>
</dbReference>
<dbReference type="EMBL" id="BAABKO010000003">
    <property type="protein sequence ID" value="GAA4774211.1"/>
    <property type="molecule type" value="Genomic_DNA"/>
</dbReference>
<evidence type="ECO:0000256" key="1">
    <source>
        <dbReference type="ARBA" id="ARBA00023016"/>
    </source>
</evidence>
<name>A0ABP9A682_9MICO</name>
<keyword evidence="5" id="KW-0315">Glutamine amidotransferase</keyword>
<protein>
    <submittedName>
        <fullName evidence="5">Type 1 glutamine amidotransferase domain-containing protein</fullName>
    </submittedName>
</protein>
<proteinExistence type="inferred from homology"/>
<dbReference type="CDD" id="cd03141">
    <property type="entry name" value="GATase1_Hsp31_like"/>
    <property type="match status" value="1"/>
</dbReference>
<dbReference type="PANTHER" id="PTHR48094">
    <property type="entry name" value="PROTEIN/NUCLEIC ACID DEGLYCASE DJ-1-RELATED"/>
    <property type="match status" value="1"/>
</dbReference>
<dbReference type="InterPro" id="IPR050325">
    <property type="entry name" value="Prot/Nucl_acid_deglycase"/>
</dbReference>
<dbReference type="PANTHER" id="PTHR48094:SF11">
    <property type="entry name" value="GLUTATHIONE-INDEPENDENT GLYOXALASE HSP31-RELATED"/>
    <property type="match status" value="1"/>
</dbReference>
<dbReference type="SUPFAM" id="SSF52317">
    <property type="entry name" value="Class I glutamine amidotransferase-like"/>
    <property type="match status" value="1"/>
</dbReference>
<dbReference type="Proteomes" id="UP001501645">
    <property type="component" value="Unassembled WGS sequence"/>
</dbReference>
<keyword evidence="2" id="KW-0456">Lyase</keyword>
<dbReference type="Pfam" id="PF01965">
    <property type="entry name" value="DJ-1_PfpI"/>
    <property type="match status" value="1"/>
</dbReference>
<keyword evidence="1" id="KW-0346">Stress response</keyword>
<keyword evidence="6" id="KW-1185">Reference proteome</keyword>
<evidence type="ECO:0000256" key="2">
    <source>
        <dbReference type="ARBA" id="ARBA00023239"/>
    </source>
</evidence>
<dbReference type="RefSeq" id="WP_345438336.1">
    <property type="nucleotide sequence ID" value="NZ_BAABKO010000003.1"/>
</dbReference>
<accession>A0ABP9A682</accession>
<evidence type="ECO:0000259" key="4">
    <source>
        <dbReference type="Pfam" id="PF01965"/>
    </source>
</evidence>
<comment type="similarity">
    <text evidence="3">Belongs to the peptidase C56 family. HSP31-like subfamily.</text>
</comment>
<evidence type="ECO:0000313" key="6">
    <source>
        <dbReference type="Proteomes" id="UP001501645"/>
    </source>
</evidence>
<reference evidence="6" key="1">
    <citation type="journal article" date="2019" name="Int. J. Syst. Evol. Microbiol.">
        <title>The Global Catalogue of Microorganisms (GCM) 10K type strain sequencing project: providing services to taxonomists for standard genome sequencing and annotation.</title>
        <authorList>
            <consortium name="The Broad Institute Genomics Platform"/>
            <consortium name="The Broad Institute Genome Sequencing Center for Infectious Disease"/>
            <person name="Wu L."/>
            <person name="Ma J."/>
        </authorList>
    </citation>
    <scope>NUCLEOTIDE SEQUENCE [LARGE SCALE GENOMIC DNA]</scope>
    <source>
        <strain evidence="6">JCM 18537</strain>
    </source>
</reference>
<organism evidence="5 6">
    <name type="scientific">Microbacterium gilvum</name>
    <dbReference type="NCBI Taxonomy" id="1336204"/>
    <lineage>
        <taxon>Bacteria</taxon>
        <taxon>Bacillati</taxon>
        <taxon>Actinomycetota</taxon>
        <taxon>Actinomycetes</taxon>
        <taxon>Micrococcales</taxon>
        <taxon>Microbacteriaceae</taxon>
        <taxon>Microbacterium</taxon>
    </lineage>
</organism>
<comment type="caution">
    <text evidence="5">The sequence shown here is derived from an EMBL/GenBank/DDBJ whole genome shotgun (WGS) entry which is preliminary data.</text>
</comment>